<evidence type="ECO:0000313" key="7">
    <source>
        <dbReference type="EMBL" id="KAG2868381.1"/>
    </source>
</evidence>
<feature type="compositionally biased region" description="Polar residues" evidence="5">
    <location>
        <begin position="915"/>
        <end position="925"/>
    </location>
</feature>
<dbReference type="SMART" id="SM00064">
    <property type="entry name" value="FYVE"/>
    <property type="match status" value="1"/>
</dbReference>
<evidence type="ECO:0000313" key="10">
    <source>
        <dbReference type="EMBL" id="KAG2997442.1"/>
    </source>
</evidence>
<dbReference type="PANTHER" id="PTHR39490:SF13">
    <property type="entry name" value="FYVE-TYPE DOMAIN-CONTAINING PROTEIN"/>
    <property type="match status" value="1"/>
</dbReference>
<dbReference type="EMBL" id="RCMG01000011">
    <property type="protein sequence ID" value="KAG2868381.1"/>
    <property type="molecule type" value="Genomic_DNA"/>
</dbReference>
<feature type="compositionally biased region" description="Acidic residues" evidence="5">
    <location>
        <begin position="1627"/>
        <end position="1637"/>
    </location>
</feature>
<feature type="domain" description="FYVE-type" evidence="6">
    <location>
        <begin position="113"/>
        <end position="170"/>
    </location>
</feature>
<evidence type="ECO:0000313" key="11">
    <source>
        <dbReference type="EMBL" id="KAG3229012.1"/>
    </source>
</evidence>
<dbReference type="InterPro" id="IPR011011">
    <property type="entry name" value="Znf_FYVE_PHD"/>
</dbReference>
<feature type="region of interest" description="Disordered" evidence="5">
    <location>
        <begin position="881"/>
        <end position="925"/>
    </location>
</feature>
<dbReference type="EMBL" id="MJFZ01000054">
    <property type="protein sequence ID" value="RAW40067.1"/>
    <property type="molecule type" value="Genomic_DNA"/>
</dbReference>
<feature type="compositionally biased region" description="Basic and acidic residues" evidence="5">
    <location>
        <begin position="1381"/>
        <end position="1396"/>
    </location>
</feature>
<dbReference type="Proteomes" id="UP000251314">
    <property type="component" value="Unassembled WGS sequence"/>
</dbReference>
<dbReference type="OrthoDB" id="79871at2759"/>
<feature type="compositionally biased region" description="Basic residues" evidence="5">
    <location>
        <begin position="1722"/>
        <end position="1733"/>
    </location>
</feature>
<protein>
    <recommendedName>
        <fullName evidence="6">FYVE-type domain-containing protein</fullName>
    </recommendedName>
</protein>
<feature type="region of interest" description="Disordered" evidence="5">
    <location>
        <begin position="345"/>
        <end position="529"/>
    </location>
</feature>
<evidence type="ECO:0000259" key="6">
    <source>
        <dbReference type="PROSITE" id="PS50178"/>
    </source>
</evidence>
<feature type="region of interest" description="Disordered" evidence="5">
    <location>
        <begin position="962"/>
        <end position="1013"/>
    </location>
</feature>
<evidence type="ECO:0000256" key="2">
    <source>
        <dbReference type="ARBA" id="ARBA00022771"/>
    </source>
</evidence>
<reference evidence="7" key="2">
    <citation type="submission" date="2018-10" db="EMBL/GenBank/DDBJ databases">
        <title>Effector identification in a new, highly contiguous assembly of the strawberry crown rot pathogen Phytophthora cactorum.</title>
        <authorList>
            <person name="Armitage A.D."/>
            <person name="Nellist C.F."/>
            <person name="Bates H."/>
            <person name="Vickerstaff R.J."/>
            <person name="Harrison R.J."/>
        </authorList>
    </citation>
    <scope>NUCLEOTIDE SEQUENCE</scope>
    <source>
        <strain evidence="7">15-7</strain>
        <strain evidence="8">4032</strain>
        <strain evidence="9">4040</strain>
        <strain evidence="10">P415</strain>
        <strain evidence="11">P421</strain>
    </source>
</reference>
<proteinExistence type="predicted"/>
<dbReference type="EMBL" id="RCMI01000008">
    <property type="protein sequence ID" value="KAG2943555.1"/>
    <property type="molecule type" value="Genomic_DNA"/>
</dbReference>
<feature type="compositionally biased region" description="Polar residues" evidence="5">
    <location>
        <begin position="1615"/>
        <end position="1624"/>
    </location>
</feature>
<evidence type="ECO:0000313" key="9">
    <source>
        <dbReference type="EMBL" id="KAG2954767.1"/>
    </source>
</evidence>
<dbReference type="Proteomes" id="UP000697107">
    <property type="component" value="Unassembled WGS sequence"/>
</dbReference>
<feature type="region of interest" description="Disordered" evidence="5">
    <location>
        <begin position="188"/>
        <end position="308"/>
    </location>
</feature>
<feature type="compositionally biased region" description="Polar residues" evidence="5">
    <location>
        <begin position="889"/>
        <end position="901"/>
    </location>
</feature>
<dbReference type="Gene3D" id="3.30.40.10">
    <property type="entry name" value="Zinc/RING finger domain, C3HC4 (zinc finger)"/>
    <property type="match status" value="1"/>
</dbReference>
<feature type="region of interest" description="Disordered" evidence="5">
    <location>
        <begin position="541"/>
        <end position="690"/>
    </location>
</feature>
<feature type="compositionally biased region" description="Basic residues" evidence="5">
    <location>
        <begin position="1338"/>
        <end position="1352"/>
    </location>
</feature>
<evidence type="ECO:0000313" key="13">
    <source>
        <dbReference type="Proteomes" id="UP000251314"/>
    </source>
</evidence>
<feature type="region of interest" description="Disordered" evidence="5">
    <location>
        <begin position="1338"/>
        <end position="1402"/>
    </location>
</feature>
<feature type="region of interest" description="Disordered" evidence="5">
    <location>
        <begin position="720"/>
        <end position="770"/>
    </location>
</feature>
<dbReference type="GO" id="GO:0008270">
    <property type="term" value="F:zinc ion binding"/>
    <property type="evidence" value="ECO:0007669"/>
    <property type="project" value="UniProtKB-KW"/>
</dbReference>
<dbReference type="EMBL" id="RCMK01000010">
    <property type="protein sequence ID" value="KAG2954767.1"/>
    <property type="molecule type" value="Genomic_DNA"/>
</dbReference>
<dbReference type="Proteomes" id="UP000735874">
    <property type="component" value="Unassembled WGS sequence"/>
</dbReference>
<feature type="compositionally biased region" description="Basic residues" evidence="5">
    <location>
        <begin position="88"/>
        <end position="100"/>
    </location>
</feature>
<feature type="compositionally biased region" description="Acidic residues" evidence="5">
    <location>
        <begin position="1149"/>
        <end position="1158"/>
    </location>
</feature>
<evidence type="ECO:0000256" key="4">
    <source>
        <dbReference type="PROSITE-ProRule" id="PRU00091"/>
    </source>
</evidence>
<keyword evidence="2 4" id="KW-0863">Zinc-finger</keyword>
<comment type="caution">
    <text evidence="12">The sequence shown here is derived from an EMBL/GenBank/DDBJ whole genome shotgun (WGS) entry which is preliminary data.</text>
</comment>
<dbReference type="SUPFAM" id="SSF57903">
    <property type="entry name" value="FYVE/PHD zinc finger"/>
    <property type="match status" value="1"/>
</dbReference>
<feature type="region of interest" description="Disordered" evidence="5">
    <location>
        <begin position="1039"/>
        <end position="1211"/>
    </location>
</feature>
<feature type="compositionally biased region" description="Polar residues" evidence="5">
    <location>
        <begin position="1577"/>
        <end position="1588"/>
    </location>
</feature>
<feature type="compositionally biased region" description="Basic residues" evidence="5">
    <location>
        <begin position="1164"/>
        <end position="1176"/>
    </location>
</feature>
<accession>A0A329ST48</accession>
<feature type="compositionally biased region" description="Basic and acidic residues" evidence="5">
    <location>
        <begin position="656"/>
        <end position="676"/>
    </location>
</feature>
<feature type="compositionally biased region" description="Low complexity" evidence="5">
    <location>
        <begin position="44"/>
        <end position="65"/>
    </location>
</feature>
<feature type="region of interest" description="Disordered" evidence="5">
    <location>
        <begin position="1"/>
        <end position="103"/>
    </location>
</feature>
<feature type="region of interest" description="Disordered" evidence="5">
    <location>
        <begin position="1572"/>
        <end position="1752"/>
    </location>
</feature>
<keyword evidence="3" id="KW-0862">Zinc</keyword>
<name>A0A329ST48_9STRA</name>
<dbReference type="PANTHER" id="PTHR39490">
    <property type="entry name" value="ARRESTIN DOMAIN-CONTAINING PROTEIN D"/>
    <property type="match status" value="1"/>
</dbReference>
<dbReference type="Proteomes" id="UP000760860">
    <property type="component" value="Unassembled WGS sequence"/>
</dbReference>
<feature type="compositionally biased region" description="Basic and acidic residues" evidence="5">
    <location>
        <begin position="979"/>
        <end position="992"/>
    </location>
</feature>
<dbReference type="EMBL" id="RCMV01000006">
    <property type="protein sequence ID" value="KAG3229012.1"/>
    <property type="molecule type" value="Genomic_DNA"/>
</dbReference>
<dbReference type="InterPro" id="IPR052113">
    <property type="entry name" value="FYVE-type_Zinc_Finger"/>
</dbReference>
<sequence>MKDPFFDEDDGEFDDLYGNSRPSASSSSVRRKPRNNEAPASPPVTSGGRTSTRSPAGSSSVVSRSYVRDRAVSSTSNITDLAGSGKQDKRRKRHGKPRRKGSQELFDVQWESDVHVAKCGLCRADFSLVRRKHHCRHCGRVMCSDCSSFLYFELSHRKHRVCATCNNQLLAEQEAYDRETVAAQRDTSLFDDSSEDGRPSTVQMTPVSSTSGDEKARKKQEKKERKEKKKREKIEKNGKATQVTAIVPTPARKQAVIAEDKPSATLFDGADDDWFTDVPEQQARSRDSGEDSDHGGSKGPGWRDRVKDTYTVTTATEPSVLAPMAGSRLTAGITGKGYISDQFRYDVGGPGLGHEDDFSVDMPRPEQQLTTTTYADRSVKPSRLTGNGYYSEQFQYDVGGPGLGHDDDRSLAMPRPKQEPVATPYSYDDARPSPRQSQLDTSDDSPPSGQDFQPRHTLKDNLKGVFSGTKRRESTAKKEQGSQPRARGNESMTLDELNPSYSSEDEPRAMPRPTATTAQPTFYDNDADKVVVDDSPGFFEATVAEREAQRKKEEEQQRQLASDMAWVNSSALPPSVPTHRFSSGQESYSIVDHPSHTSNSPAESRQGGSAGEDAAGNGKGGFTGALKRFFGMGSKSGKKATTPLKSVKAPPVVMTPKKDDDDKHTPAESENKRVDDVIQAEPASSGLERHTVLDYYGANGEGPAAQESFRYTVAGNMDPRDASSRFEASVPPRSGVREEYQKVQQKPERKCRGTFDDLFESPPKDNVVVANSTTGASGWAARVDENTSAGRASATAVGVSRFDQRRSFDEADGFTIGDERRSVQAPTRANDPIEAWRQSAAMSLLNDRRVTTQSEGSAFTWSNVRSTGLGTATYAVPTSLQPRGINEDVPSSSSRYDTPVTQAAPLGNIMDDLNRGSTSKQTSGKESVDDFFAEFEEPNDYVFDPATGGYVAARVPPRAAVSRQVKRSESPELQPSLGVDKDVHRSSGRDYDAPIAESTALTVTSKNDDGEEVEDEVAEIIVDKISSLESELAALKQLIRNRKGSGGSNKPRISHNAARPRVRKESIFDNDSSDEDDGKARDPYASSIRLVTKRESKRRPPSRKKNVKKRKDSFADLFEDSPNEKEKLGGASSYEALFQTGGKAAEATKDEDSDDDVELAPKQTKTRAKSRRRSSRKIQAFVPGRDDSDSESEFTSLKGRRGKRKVEDTSANLTAHNSEGELATPLSVDVVPVVKPVEKQTEEEDPIDALFDTSDDRDVAKLYEGVDGHDEEFNNSAQEAPVVQGTSALLTQAFSTALTDDEVDETSPSTVESVALVDSLNLDEADEEEEFSINWAKMRKTKSRRHKSRKSGSSKTVGDSITTEKATEDILLEPNTPDESSELKVEVDTPAEREGESLSPKSFLADAASNWMSVSTLEEKTVNLSLTGDEELESILQSEEESKPLEPTAESAAKNEDEHPGIDPAPVSMNDAQVVDITSAKEVIPTGESDDPVGNPLSKVSFVEELVETKANHVKEDTSFDIFDKSGDVNFLSVTSPLDLKTLDHKDGNEDDEEILLDDDESFSFEIKAPKKRSSVLDLSTGISSTPSKLERKDSSLQVSTPSADENVQLGKYAVSSSSRTPSVDGSLDDPEEESVGDEPVLGKVEAQAFDTDWQQMQAKEKERKKRLQVKQRQAQRDKVLRKQGVSSKSLSSSSATSGSNKNKSKKKKKEKDRDDTTPSSSHHKKSRKHRHREKGEADPAASEPPRSLTEL</sequence>
<dbReference type="VEuPathDB" id="FungiDB:PC110_g3739"/>
<keyword evidence="13" id="KW-1185">Reference proteome</keyword>
<dbReference type="PROSITE" id="PS50178">
    <property type="entry name" value="ZF_FYVE"/>
    <property type="match status" value="1"/>
</dbReference>
<dbReference type="Pfam" id="PF01363">
    <property type="entry name" value="FYVE"/>
    <property type="match status" value="1"/>
</dbReference>
<feature type="compositionally biased region" description="Basic and acidic residues" evidence="5">
    <location>
        <begin position="453"/>
        <end position="462"/>
    </location>
</feature>
<evidence type="ECO:0000256" key="5">
    <source>
        <dbReference type="SAM" id="MobiDB-lite"/>
    </source>
</evidence>
<feature type="compositionally biased region" description="Low complexity" evidence="5">
    <location>
        <begin position="1687"/>
        <end position="1702"/>
    </location>
</feature>
<dbReference type="Proteomes" id="UP000774804">
    <property type="component" value="Unassembled WGS sequence"/>
</dbReference>
<feature type="compositionally biased region" description="Polar residues" evidence="5">
    <location>
        <begin position="200"/>
        <end position="211"/>
    </location>
</feature>
<feature type="compositionally biased region" description="Basic and acidic residues" evidence="5">
    <location>
        <begin position="212"/>
        <end position="224"/>
    </location>
</feature>
<feature type="compositionally biased region" description="Polar residues" evidence="5">
    <location>
        <begin position="434"/>
        <end position="451"/>
    </location>
</feature>
<dbReference type="InterPro" id="IPR017455">
    <property type="entry name" value="Znf_FYVE-rel"/>
</dbReference>
<gene>
    <name evidence="12" type="ORF">PC110_g3739</name>
    <name evidence="7" type="ORF">PC113_g1080</name>
    <name evidence="8" type="ORF">PC115_g726</name>
    <name evidence="9" type="ORF">PC117_g979</name>
    <name evidence="10" type="ORF">PC118_g1911</name>
    <name evidence="11" type="ORF">PC129_g458</name>
</gene>
<feature type="compositionally biased region" description="Polar residues" evidence="5">
    <location>
        <begin position="384"/>
        <end position="394"/>
    </location>
</feature>
<dbReference type="Proteomes" id="UP000736787">
    <property type="component" value="Unassembled WGS sequence"/>
</dbReference>
<feature type="compositionally biased region" description="Polar residues" evidence="5">
    <location>
        <begin position="1596"/>
        <end position="1606"/>
    </location>
</feature>
<reference evidence="12 13" key="1">
    <citation type="submission" date="2018-01" db="EMBL/GenBank/DDBJ databases">
        <title>Draft genome of the strawberry crown rot pathogen Phytophthora cactorum.</title>
        <authorList>
            <person name="Armitage A.D."/>
            <person name="Lysoe E."/>
            <person name="Nellist C.F."/>
            <person name="Harrison R.J."/>
            <person name="Brurberg M.B."/>
        </authorList>
    </citation>
    <scope>NUCLEOTIDE SEQUENCE [LARGE SCALE GENOMIC DNA]</scope>
    <source>
        <strain evidence="12 13">10300</strain>
    </source>
</reference>
<evidence type="ECO:0000313" key="8">
    <source>
        <dbReference type="EMBL" id="KAG2943555.1"/>
    </source>
</evidence>
<feature type="region of interest" description="Disordered" evidence="5">
    <location>
        <begin position="1421"/>
        <end position="1497"/>
    </location>
</feature>
<feature type="compositionally biased region" description="Basic and acidic residues" evidence="5">
    <location>
        <begin position="543"/>
        <end position="557"/>
    </location>
</feature>
<feature type="compositionally biased region" description="Basic residues" evidence="5">
    <location>
        <begin position="1095"/>
        <end position="1111"/>
    </location>
</feature>
<feature type="compositionally biased region" description="Polar residues" evidence="5">
    <location>
        <begin position="596"/>
        <end position="607"/>
    </location>
</feature>
<feature type="compositionally biased region" description="Basic and acidic residues" evidence="5">
    <location>
        <begin position="470"/>
        <end position="480"/>
    </location>
</feature>
<feature type="compositionally biased region" description="Basic and acidic residues" evidence="5">
    <location>
        <begin position="283"/>
        <end position="308"/>
    </location>
</feature>
<dbReference type="EMBL" id="RCML01000026">
    <property type="protein sequence ID" value="KAG2997442.1"/>
    <property type="molecule type" value="Genomic_DNA"/>
</dbReference>
<organism evidence="12 13">
    <name type="scientific">Phytophthora cactorum</name>
    <dbReference type="NCBI Taxonomy" id="29920"/>
    <lineage>
        <taxon>Eukaryota</taxon>
        <taxon>Sar</taxon>
        <taxon>Stramenopiles</taxon>
        <taxon>Oomycota</taxon>
        <taxon>Peronosporomycetes</taxon>
        <taxon>Peronosporales</taxon>
        <taxon>Peronosporaceae</taxon>
        <taxon>Phytophthora</taxon>
    </lineage>
</organism>
<evidence type="ECO:0000313" key="12">
    <source>
        <dbReference type="EMBL" id="RAW40067.1"/>
    </source>
</evidence>
<feature type="compositionally biased region" description="Basic and acidic residues" evidence="5">
    <location>
        <begin position="735"/>
        <end position="755"/>
    </location>
</feature>
<evidence type="ECO:0000256" key="3">
    <source>
        <dbReference type="ARBA" id="ARBA00022833"/>
    </source>
</evidence>
<feature type="compositionally biased region" description="Acidic residues" evidence="5">
    <location>
        <begin position="1"/>
        <end position="15"/>
    </location>
</feature>
<keyword evidence="1" id="KW-0479">Metal-binding</keyword>
<dbReference type="InterPro" id="IPR013083">
    <property type="entry name" value="Znf_RING/FYVE/PHD"/>
</dbReference>
<evidence type="ECO:0000256" key="1">
    <source>
        <dbReference type="ARBA" id="ARBA00022723"/>
    </source>
</evidence>
<dbReference type="InterPro" id="IPR000306">
    <property type="entry name" value="Znf_FYVE"/>
</dbReference>